<evidence type="ECO:0000313" key="1">
    <source>
        <dbReference type="EMBL" id="KAJ8637009.1"/>
    </source>
</evidence>
<protein>
    <submittedName>
        <fullName evidence="1">Uncharacterized protein</fullName>
    </submittedName>
</protein>
<comment type="caution">
    <text evidence="1">The sequence shown here is derived from an EMBL/GenBank/DDBJ whole genome shotgun (WGS) entry which is preliminary data.</text>
</comment>
<evidence type="ECO:0000313" key="2">
    <source>
        <dbReference type="Proteomes" id="UP001234297"/>
    </source>
</evidence>
<reference evidence="1 2" key="1">
    <citation type="journal article" date="2022" name="Hortic Res">
        <title>A haplotype resolved chromosomal level avocado genome allows analysis of novel avocado genes.</title>
        <authorList>
            <person name="Nath O."/>
            <person name="Fletcher S.J."/>
            <person name="Hayward A."/>
            <person name="Shaw L.M."/>
            <person name="Masouleh A.K."/>
            <person name="Furtado A."/>
            <person name="Henry R.J."/>
            <person name="Mitter N."/>
        </authorList>
    </citation>
    <scope>NUCLEOTIDE SEQUENCE [LARGE SCALE GENOMIC DNA]</scope>
    <source>
        <strain evidence="2">cv. Hass</strain>
    </source>
</reference>
<proteinExistence type="predicted"/>
<keyword evidence="2" id="KW-1185">Reference proteome</keyword>
<name>A0ACC2LUJ4_PERAE</name>
<sequence>MAAPEIPPNITNSANSVQVTTAPDAKRGGWITGPFILVANLGLIMGVGGALSNLIVYLIREYNVKSIDASQIASIINGCTSVAPIAGAIIADSYLGCFCVIAVSAFVCLLGIVLMTLTATIHSLRPLPCTSGSVSCESPSTSQTAILFSGIALIAVGVGGTRFNIATMGANQFHKIKDQDSFFNWKRNLRVSYDSKDYYYGHQGMGSMQPPSSSLSFLNRAALISQGDTQMEGLSAKPRVLCTVDNVEDLKTILKIFPLWSTTIFLSTPIAIQFNFTVLQALSMDRHIGPHFSIPAGSFTVFPFLATAVTLPLVDRVLYPIWHKLTGRHPTPLQRIGVGHIINIISMMGFALVESRRLQVVHSHHLEDSPNSVAPISAMWLVVPQAIIGFGEALHFPGAVALYYQEFPKSLRSTGTAMTTLVIGISFYLSTAIVGLIRRVSTWLPNNMNQSRLNNVYWLLAVVGVLNFGYFLLCTWLYKYQSFEEQEKR</sequence>
<accession>A0ACC2LUJ4</accession>
<organism evidence="1 2">
    <name type="scientific">Persea americana</name>
    <name type="common">Avocado</name>
    <dbReference type="NCBI Taxonomy" id="3435"/>
    <lineage>
        <taxon>Eukaryota</taxon>
        <taxon>Viridiplantae</taxon>
        <taxon>Streptophyta</taxon>
        <taxon>Embryophyta</taxon>
        <taxon>Tracheophyta</taxon>
        <taxon>Spermatophyta</taxon>
        <taxon>Magnoliopsida</taxon>
        <taxon>Magnoliidae</taxon>
        <taxon>Laurales</taxon>
        <taxon>Lauraceae</taxon>
        <taxon>Persea</taxon>
    </lineage>
</organism>
<dbReference type="EMBL" id="CM056811">
    <property type="protein sequence ID" value="KAJ8637009.1"/>
    <property type="molecule type" value="Genomic_DNA"/>
</dbReference>
<gene>
    <name evidence="1" type="ORF">MRB53_011276</name>
</gene>
<dbReference type="Proteomes" id="UP001234297">
    <property type="component" value="Chromosome 3"/>
</dbReference>